<comment type="subunit">
    <text evidence="2">Component of the ER membrane protein complex (EMC).</text>
</comment>
<dbReference type="InterPro" id="IPR011990">
    <property type="entry name" value="TPR-like_helical_dom_sf"/>
</dbReference>
<sequence>MLFGGYATQLGDEVWNVYEQVLIAALDTGRLDLAKSCLSKLQARFPKVQRVKSLEGMSLEAEEKLEENYVLSTWTNLCMFNSYGQVEKYFNSLFKLKCIFIRYQQAAFRIEEIILLQPLNHLFHLKYAEVLFTMNNIPMALKEFCRVIELCTDHVRRLYGIKACTSRLLKPSSESSSRNSNDSTKHFSELDVMTSERLLNIYCKSKTDKQTKKVVEAWLIN</sequence>
<dbReference type="InterPro" id="IPR039856">
    <property type="entry name" value="EMC2-like"/>
</dbReference>
<reference evidence="3 4" key="1">
    <citation type="submission" date="2023-04" db="EMBL/GenBank/DDBJ databases">
        <title>Genome of Basidiobolus ranarum AG-B5.</title>
        <authorList>
            <person name="Stajich J.E."/>
            <person name="Carter-House D."/>
            <person name="Gryganskyi A."/>
        </authorList>
    </citation>
    <scope>NUCLEOTIDE SEQUENCE [LARGE SCALE GENOMIC DNA]</scope>
    <source>
        <strain evidence="3 4">AG-B5</strain>
    </source>
</reference>
<protein>
    <recommendedName>
        <fullName evidence="2">ER membrane protein complex subunit 2</fullName>
    </recommendedName>
</protein>
<evidence type="ECO:0000256" key="1">
    <source>
        <dbReference type="ARBA" id="ARBA00022803"/>
    </source>
</evidence>
<comment type="caution">
    <text evidence="3">The sequence shown here is derived from an EMBL/GenBank/DDBJ whole genome shotgun (WGS) entry which is preliminary data.</text>
</comment>
<name>A0ABR2WQN5_9FUNG</name>
<dbReference type="EMBL" id="JASJQH010000559">
    <property type="protein sequence ID" value="KAK9763772.1"/>
    <property type="molecule type" value="Genomic_DNA"/>
</dbReference>
<keyword evidence="4" id="KW-1185">Reference proteome</keyword>
<accession>A0ABR2WQN5</accession>
<gene>
    <name evidence="3" type="primary">oca3_2</name>
    <name evidence="3" type="ORF">K7432_009259</name>
</gene>
<keyword evidence="2" id="KW-0472">Membrane</keyword>
<keyword evidence="1" id="KW-0802">TPR repeat</keyword>
<dbReference type="SUPFAM" id="SSF48452">
    <property type="entry name" value="TPR-like"/>
    <property type="match status" value="1"/>
</dbReference>
<dbReference type="Gene3D" id="1.25.40.10">
    <property type="entry name" value="Tetratricopeptide repeat domain"/>
    <property type="match status" value="1"/>
</dbReference>
<comment type="subcellular location">
    <subcellularLocation>
        <location evidence="2">Endoplasmic reticulum membrane</location>
        <topology evidence="2">Peripheral membrane protein</topology>
        <orientation evidence="2">Cytoplasmic side</orientation>
    </subcellularLocation>
</comment>
<dbReference type="Proteomes" id="UP001479436">
    <property type="component" value="Unassembled WGS sequence"/>
</dbReference>
<evidence type="ECO:0000313" key="3">
    <source>
        <dbReference type="EMBL" id="KAK9763772.1"/>
    </source>
</evidence>
<evidence type="ECO:0000256" key="2">
    <source>
        <dbReference type="RuleBase" id="RU367091"/>
    </source>
</evidence>
<proteinExistence type="inferred from homology"/>
<keyword evidence="2" id="KW-0256">Endoplasmic reticulum</keyword>
<organism evidence="3 4">
    <name type="scientific">Basidiobolus ranarum</name>
    <dbReference type="NCBI Taxonomy" id="34480"/>
    <lineage>
        <taxon>Eukaryota</taxon>
        <taxon>Fungi</taxon>
        <taxon>Fungi incertae sedis</taxon>
        <taxon>Zoopagomycota</taxon>
        <taxon>Entomophthoromycotina</taxon>
        <taxon>Basidiobolomycetes</taxon>
        <taxon>Basidiobolales</taxon>
        <taxon>Basidiobolaceae</taxon>
        <taxon>Basidiobolus</taxon>
    </lineage>
</organism>
<comment type="function">
    <text evidence="2">Part of the endoplasmic reticulum membrane protein complex (EMC) that enables the energy-independent insertion into endoplasmic reticulum membranes of newly synthesized membrane proteins.</text>
</comment>
<comment type="similarity">
    <text evidence="2">Belongs to the EMC2 family.</text>
</comment>
<dbReference type="PANTHER" id="PTHR12760">
    <property type="entry name" value="TETRATRICOPEPTIDE REPEAT PROTEIN"/>
    <property type="match status" value="1"/>
</dbReference>
<evidence type="ECO:0000313" key="4">
    <source>
        <dbReference type="Proteomes" id="UP001479436"/>
    </source>
</evidence>